<feature type="compositionally biased region" description="Basic and acidic residues" evidence="1">
    <location>
        <begin position="77"/>
        <end position="93"/>
    </location>
</feature>
<proteinExistence type="predicted"/>
<feature type="compositionally biased region" description="Basic and acidic residues" evidence="1">
    <location>
        <begin position="129"/>
        <end position="151"/>
    </location>
</feature>
<gene>
    <name evidence="2" type="ORF">Scep_001563</name>
</gene>
<feature type="region of interest" description="Disordered" evidence="1">
    <location>
        <begin position="120"/>
        <end position="151"/>
    </location>
</feature>
<evidence type="ECO:0000256" key="1">
    <source>
        <dbReference type="SAM" id="MobiDB-lite"/>
    </source>
</evidence>
<accession>A0AAP0Q3G9</accession>
<feature type="compositionally biased region" description="Low complexity" evidence="1">
    <location>
        <begin position="25"/>
        <end position="40"/>
    </location>
</feature>
<comment type="caution">
    <text evidence="2">The sequence shown here is derived from an EMBL/GenBank/DDBJ whole genome shotgun (WGS) entry which is preliminary data.</text>
</comment>
<feature type="region of interest" description="Disordered" evidence="1">
    <location>
        <begin position="1"/>
        <end position="97"/>
    </location>
</feature>
<evidence type="ECO:0000313" key="3">
    <source>
        <dbReference type="Proteomes" id="UP001419268"/>
    </source>
</evidence>
<reference evidence="2 3" key="1">
    <citation type="submission" date="2024-01" db="EMBL/GenBank/DDBJ databases">
        <title>Genome assemblies of Stephania.</title>
        <authorList>
            <person name="Yang L."/>
        </authorList>
    </citation>
    <scope>NUCLEOTIDE SEQUENCE [LARGE SCALE GENOMIC DNA]</scope>
    <source>
        <strain evidence="2">JXDWG</strain>
        <tissue evidence="2">Leaf</tissue>
    </source>
</reference>
<dbReference type="Proteomes" id="UP001419268">
    <property type="component" value="Unassembled WGS sequence"/>
</dbReference>
<feature type="compositionally biased region" description="Basic residues" evidence="1">
    <location>
        <begin position="41"/>
        <end position="63"/>
    </location>
</feature>
<keyword evidence="3" id="KW-1185">Reference proteome</keyword>
<dbReference type="AlphaFoldDB" id="A0AAP0Q3G9"/>
<name>A0AAP0Q3G9_9MAGN</name>
<dbReference type="EMBL" id="JBBNAG010000001">
    <property type="protein sequence ID" value="KAK9166372.1"/>
    <property type="molecule type" value="Genomic_DNA"/>
</dbReference>
<protein>
    <submittedName>
        <fullName evidence="2">Uncharacterized protein</fullName>
    </submittedName>
</protein>
<sequence length="151" mass="17045">MPGASQPSQQPRDQQDSRWRQIKTAQRAGAATPAADAVCARCRRSRRAARPRRWPASRGRRSNSAKTSTGRQRRDRIRNDDGQQCADHDRRESGPTARVAVARWPCWLWLIITSLAVEMRSSGDGGAPDSERQRQPDAESGKGSEQRWKRQ</sequence>
<evidence type="ECO:0000313" key="2">
    <source>
        <dbReference type="EMBL" id="KAK9166372.1"/>
    </source>
</evidence>
<organism evidence="2 3">
    <name type="scientific">Stephania cephalantha</name>
    <dbReference type="NCBI Taxonomy" id="152367"/>
    <lineage>
        <taxon>Eukaryota</taxon>
        <taxon>Viridiplantae</taxon>
        <taxon>Streptophyta</taxon>
        <taxon>Embryophyta</taxon>
        <taxon>Tracheophyta</taxon>
        <taxon>Spermatophyta</taxon>
        <taxon>Magnoliopsida</taxon>
        <taxon>Ranunculales</taxon>
        <taxon>Menispermaceae</taxon>
        <taxon>Menispermoideae</taxon>
        <taxon>Cissampelideae</taxon>
        <taxon>Stephania</taxon>
    </lineage>
</organism>
<feature type="compositionally biased region" description="Low complexity" evidence="1">
    <location>
        <begin position="1"/>
        <end position="12"/>
    </location>
</feature>